<dbReference type="Proteomes" id="UP001186944">
    <property type="component" value="Unassembled WGS sequence"/>
</dbReference>
<proteinExistence type="predicted"/>
<evidence type="ECO:0000313" key="2">
    <source>
        <dbReference type="Proteomes" id="UP001186944"/>
    </source>
</evidence>
<gene>
    <name evidence="1" type="ORF">FSP39_010472</name>
</gene>
<keyword evidence="2" id="KW-1185">Reference proteome</keyword>
<name>A0AA89BQY6_PINIB</name>
<reference evidence="1" key="1">
    <citation type="submission" date="2019-08" db="EMBL/GenBank/DDBJ databases">
        <title>The improved chromosome-level genome for the pearl oyster Pinctada fucata martensii using PacBio sequencing and Hi-C.</title>
        <authorList>
            <person name="Zheng Z."/>
        </authorList>
    </citation>
    <scope>NUCLEOTIDE SEQUENCE</scope>
    <source>
        <strain evidence="1">ZZ-2019</strain>
        <tissue evidence="1">Adductor muscle</tissue>
    </source>
</reference>
<comment type="caution">
    <text evidence="1">The sequence shown here is derived from an EMBL/GenBank/DDBJ whole genome shotgun (WGS) entry which is preliminary data.</text>
</comment>
<protein>
    <submittedName>
        <fullName evidence="1">Uncharacterized protein</fullName>
    </submittedName>
</protein>
<dbReference type="AlphaFoldDB" id="A0AA89BQY6"/>
<evidence type="ECO:0000313" key="1">
    <source>
        <dbReference type="EMBL" id="KAK3087776.1"/>
    </source>
</evidence>
<dbReference type="EMBL" id="VSWD01000011">
    <property type="protein sequence ID" value="KAK3087776.1"/>
    <property type="molecule type" value="Genomic_DNA"/>
</dbReference>
<organism evidence="1 2">
    <name type="scientific">Pinctada imbricata</name>
    <name type="common">Atlantic pearl-oyster</name>
    <name type="synonym">Pinctada martensii</name>
    <dbReference type="NCBI Taxonomy" id="66713"/>
    <lineage>
        <taxon>Eukaryota</taxon>
        <taxon>Metazoa</taxon>
        <taxon>Spiralia</taxon>
        <taxon>Lophotrochozoa</taxon>
        <taxon>Mollusca</taxon>
        <taxon>Bivalvia</taxon>
        <taxon>Autobranchia</taxon>
        <taxon>Pteriomorphia</taxon>
        <taxon>Pterioida</taxon>
        <taxon>Pterioidea</taxon>
        <taxon>Pteriidae</taxon>
        <taxon>Pinctada</taxon>
    </lineage>
</organism>
<sequence length="182" mass="21127">MALIANRNQIGIKSVGTTVHCANVPRAKLMFYLDCICTVLELDDPDINRLKDYDNYWRLSDEEEIQLLIYCAMLSPDKLIEKCIFFDKDGDICGSGLNAFFEISAVQNRVLVTENILVGNHQRHVKQIMYFKKDFLDDYYFTPWKTLQTRLDDAQRSTRPAITYNQRSTIVPPTRYTSHSDT</sequence>
<accession>A0AA89BQY6</accession>